<dbReference type="InterPro" id="IPR008271">
    <property type="entry name" value="Ser/Thr_kinase_AS"/>
</dbReference>
<proteinExistence type="predicted"/>
<dbReference type="CDD" id="cd14019">
    <property type="entry name" value="STKc_Cdc7"/>
    <property type="match status" value="1"/>
</dbReference>
<dbReference type="EMBL" id="RBNI01002442">
    <property type="protein sequence ID" value="RUP49289.1"/>
    <property type="molecule type" value="Genomic_DNA"/>
</dbReference>
<feature type="compositionally biased region" description="Low complexity" evidence="7">
    <location>
        <begin position="225"/>
        <end position="234"/>
    </location>
</feature>
<keyword evidence="4" id="KW-0547">Nucleotide-binding</keyword>
<feature type="region of interest" description="Disordered" evidence="7">
    <location>
        <begin position="223"/>
        <end position="255"/>
    </location>
</feature>
<evidence type="ECO:0000256" key="1">
    <source>
        <dbReference type="ARBA" id="ARBA00012513"/>
    </source>
</evidence>
<dbReference type="PANTHER" id="PTHR44167:SF23">
    <property type="entry name" value="CDC7 KINASE, ISOFORM A-RELATED"/>
    <property type="match status" value="1"/>
</dbReference>
<feature type="compositionally biased region" description="Polar residues" evidence="7">
    <location>
        <begin position="1"/>
        <end position="15"/>
    </location>
</feature>
<accession>A0A433DEN8</accession>
<dbReference type="PANTHER" id="PTHR44167">
    <property type="entry name" value="OVARIAN-SPECIFIC SERINE/THREONINE-PROTEIN KINASE LOK-RELATED"/>
    <property type="match status" value="1"/>
</dbReference>
<dbReference type="OrthoDB" id="10020333at2759"/>
<dbReference type="PROSITE" id="PS00108">
    <property type="entry name" value="PROTEIN_KINASE_ST"/>
    <property type="match status" value="1"/>
</dbReference>
<dbReference type="GO" id="GO:0005524">
    <property type="term" value="F:ATP binding"/>
    <property type="evidence" value="ECO:0007669"/>
    <property type="project" value="UniProtKB-KW"/>
</dbReference>
<feature type="compositionally biased region" description="Basic and acidic residues" evidence="7">
    <location>
        <begin position="80"/>
        <end position="104"/>
    </location>
</feature>
<sequence length="573" mass="64787">MSHYPNQHSESNSTDPLHEDGVALCYVRSSSDDDAPTEANDDATETNDNTTTEANDDATTETNDDAPTEANDDDDDDDDRRDAEHNDDNRERHACKGKNGRADNEDQTEYVESNEGDAGSEVERGENEEEVEQEEGVEGEEEQQEGSQEAEESSKESQDRPKDELLEETNDLAIREEMAEFVQSFTRLGEQFRLVDKIGEGTFSSVYRAIDLQHDQYDNSHWVSDSLDAGSDAEAAGEDPDPDKGDQRRLGRKRKWRDDAPAAGFVAIKRIYVTSSPVRIENEISILHDLSGSDSVVPLITAFRQEDQVVVVLPYFRHDDFRDFYRTVPMSDIRCYFRSLFTALSHVHVRGIIHRDIKPSNFLYDVRKRRGVLCDFGLAQVSPLVYFLVGFRIDFPTRFIQPPPPAANLLHSEKTLTHHNPSPVLRANRAGTRGFRAPEVLFKVIHQTVAIDIWAAGVILLSFLSGRFPFFHSINDVDALLELTVLFGVREMRECAALHNRTFQTNIPNMQRESRVRFVKLCKALDPEGYAARDGPDMANAIELLERCLCLDPVERITAEEALRHPFLREVAG</sequence>
<organism evidence="9 10">
    <name type="scientific">Jimgerdemannia flammicorona</name>
    <dbReference type="NCBI Taxonomy" id="994334"/>
    <lineage>
        <taxon>Eukaryota</taxon>
        <taxon>Fungi</taxon>
        <taxon>Fungi incertae sedis</taxon>
        <taxon>Mucoromycota</taxon>
        <taxon>Mucoromycotina</taxon>
        <taxon>Endogonomycetes</taxon>
        <taxon>Endogonales</taxon>
        <taxon>Endogonaceae</taxon>
        <taxon>Jimgerdemannia</taxon>
    </lineage>
</organism>
<dbReference type="Proteomes" id="UP000268093">
    <property type="component" value="Unassembled WGS sequence"/>
</dbReference>
<keyword evidence="2" id="KW-0723">Serine/threonine-protein kinase</keyword>
<keyword evidence="10" id="KW-1185">Reference proteome</keyword>
<evidence type="ECO:0000313" key="10">
    <source>
        <dbReference type="Proteomes" id="UP000268093"/>
    </source>
</evidence>
<dbReference type="AlphaFoldDB" id="A0A433DEN8"/>
<dbReference type="EC" id="2.7.11.1" evidence="1"/>
<feature type="domain" description="Protein kinase" evidence="8">
    <location>
        <begin position="192"/>
        <end position="568"/>
    </location>
</feature>
<dbReference type="GO" id="GO:0044773">
    <property type="term" value="P:mitotic DNA damage checkpoint signaling"/>
    <property type="evidence" value="ECO:0007669"/>
    <property type="project" value="TreeGrafter"/>
</dbReference>
<evidence type="ECO:0000256" key="5">
    <source>
        <dbReference type="ARBA" id="ARBA00022777"/>
    </source>
</evidence>
<evidence type="ECO:0000313" key="9">
    <source>
        <dbReference type="EMBL" id="RUP49289.1"/>
    </source>
</evidence>
<feature type="compositionally biased region" description="Basic and acidic residues" evidence="7">
    <location>
        <begin position="152"/>
        <end position="164"/>
    </location>
</feature>
<feature type="compositionally biased region" description="Acidic residues" evidence="7">
    <location>
        <begin position="105"/>
        <end position="151"/>
    </location>
</feature>
<dbReference type="Gene3D" id="1.10.510.10">
    <property type="entry name" value="Transferase(Phosphotransferase) domain 1"/>
    <property type="match status" value="1"/>
</dbReference>
<evidence type="ECO:0000256" key="4">
    <source>
        <dbReference type="ARBA" id="ARBA00022741"/>
    </source>
</evidence>
<dbReference type="GO" id="GO:0005634">
    <property type="term" value="C:nucleus"/>
    <property type="evidence" value="ECO:0007669"/>
    <property type="project" value="TreeGrafter"/>
</dbReference>
<dbReference type="GO" id="GO:0004674">
    <property type="term" value="F:protein serine/threonine kinase activity"/>
    <property type="evidence" value="ECO:0007669"/>
    <property type="project" value="UniProtKB-KW"/>
</dbReference>
<keyword evidence="6" id="KW-0067">ATP-binding</keyword>
<evidence type="ECO:0000256" key="7">
    <source>
        <dbReference type="SAM" id="MobiDB-lite"/>
    </source>
</evidence>
<feature type="compositionally biased region" description="Acidic residues" evidence="7">
    <location>
        <begin position="32"/>
        <end position="45"/>
    </location>
</feature>
<reference evidence="9 10" key="1">
    <citation type="journal article" date="2018" name="New Phytol.">
        <title>Phylogenomics of Endogonaceae and evolution of mycorrhizas within Mucoromycota.</title>
        <authorList>
            <person name="Chang Y."/>
            <person name="Desiro A."/>
            <person name="Na H."/>
            <person name="Sandor L."/>
            <person name="Lipzen A."/>
            <person name="Clum A."/>
            <person name="Barry K."/>
            <person name="Grigoriev I.V."/>
            <person name="Martin F.M."/>
            <person name="Stajich J.E."/>
            <person name="Smith M.E."/>
            <person name="Bonito G."/>
            <person name="Spatafora J.W."/>
        </authorList>
    </citation>
    <scope>NUCLEOTIDE SEQUENCE [LARGE SCALE GENOMIC DNA]</scope>
    <source>
        <strain evidence="9 10">GMNB39</strain>
    </source>
</reference>
<evidence type="ECO:0000256" key="3">
    <source>
        <dbReference type="ARBA" id="ARBA00022679"/>
    </source>
</evidence>
<evidence type="ECO:0000256" key="6">
    <source>
        <dbReference type="ARBA" id="ARBA00022840"/>
    </source>
</evidence>
<dbReference type="InterPro" id="IPR000719">
    <property type="entry name" value="Prot_kinase_dom"/>
</dbReference>
<evidence type="ECO:0000256" key="2">
    <source>
        <dbReference type="ARBA" id="ARBA00022527"/>
    </source>
</evidence>
<feature type="compositionally biased region" description="Acidic residues" evidence="7">
    <location>
        <begin position="54"/>
        <end position="79"/>
    </location>
</feature>
<dbReference type="SUPFAM" id="SSF56112">
    <property type="entry name" value="Protein kinase-like (PK-like)"/>
    <property type="match status" value="1"/>
</dbReference>
<evidence type="ECO:0000259" key="8">
    <source>
        <dbReference type="PROSITE" id="PS50011"/>
    </source>
</evidence>
<dbReference type="InterPro" id="IPR011009">
    <property type="entry name" value="Kinase-like_dom_sf"/>
</dbReference>
<gene>
    <name evidence="9" type="ORF">BC936DRAFT_142873</name>
</gene>
<name>A0A433DEN8_9FUNG</name>
<keyword evidence="5 9" id="KW-0418">Kinase</keyword>
<dbReference type="PROSITE" id="PS50011">
    <property type="entry name" value="PROTEIN_KINASE_DOM"/>
    <property type="match status" value="1"/>
</dbReference>
<dbReference type="SMART" id="SM00220">
    <property type="entry name" value="S_TKc"/>
    <property type="match status" value="1"/>
</dbReference>
<protein>
    <recommendedName>
        <fullName evidence="1">non-specific serine/threonine protein kinase</fullName>
        <ecNumber evidence="1">2.7.11.1</ecNumber>
    </recommendedName>
</protein>
<feature type="region of interest" description="Disordered" evidence="7">
    <location>
        <begin position="1"/>
        <end position="166"/>
    </location>
</feature>
<comment type="caution">
    <text evidence="9">The sequence shown here is derived from an EMBL/GenBank/DDBJ whole genome shotgun (WGS) entry which is preliminary data.</text>
</comment>
<dbReference type="Pfam" id="PF00069">
    <property type="entry name" value="Pkinase"/>
    <property type="match status" value="2"/>
</dbReference>
<dbReference type="Gene3D" id="3.30.200.20">
    <property type="entry name" value="Phosphorylase Kinase, domain 1"/>
    <property type="match status" value="1"/>
</dbReference>
<keyword evidence="3" id="KW-0808">Transferase</keyword>